<dbReference type="Proteomes" id="UP000004367">
    <property type="component" value="Unassembled WGS sequence"/>
</dbReference>
<dbReference type="EMBL" id="BAFE01000094">
    <property type="protein sequence ID" value="GAB49962.1"/>
    <property type="molecule type" value="Genomic_DNA"/>
</dbReference>
<accession>H5UW54</accession>
<reference evidence="2 3" key="1">
    <citation type="submission" date="2012-02" db="EMBL/GenBank/DDBJ databases">
        <title>Whole genome shotgun sequence of Mobilicoccus pelagius NBRC 104925.</title>
        <authorList>
            <person name="Yoshida Y."/>
            <person name="Hosoyama A."/>
            <person name="Tsuchikane K."/>
            <person name="Katsumata H."/>
            <person name="Yamazaki S."/>
            <person name="Fujita N."/>
        </authorList>
    </citation>
    <scope>NUCLEOTIDE SEQUENCE [LARGE SCALE GENOMIC DNA]</scope>
    <source>
        <strain evidence="2 3">NBRC 104925</strain>
    </source>
</reference>
<feature type="region of interest" description="Disordered" evidence="1">
    <location>
        <begin position="1"/>
        <end position="63"/>
    </location>
</feature>
<name>H5UW54_9MICO</name>
<proteinExistence type="predicted"/>
<dbReference type="OrthoDB" id="3692230at2"/>
<comment type="caution">
    <text evidence="2">The sequence shown here is derived from an EMBL/GenBank/DDBJ whole genome shotgun (WGS) entry which is preliminary data.</text>
</comment>
<feature type="compositionally biased region" description="Acidic residues" evidence="1">
    <location>
        <begin position="1"/>
        <end position="12"/>
    </location>
</feature>
<dbReference type="AlphaFoldDB" id="H5UW54"/>
<keyword evidence="3" id="KW-1185">Reference proteome</keyword>
<evidence type="ECO:0000256" key="1">
    <source>
        <dbReference type="SAM" id="MobiDB-lite"/>
    </source>
</evidence>
<evidence type="ECO:0000313" key="2">
    <source>
        <dbReference type="EMBL" id="GAB49962.1"/>
    </source>
</evidence>
<evidence type="ECO:0000313" key="3">
    <source>
        <dbReference type="Proteomes" id="UP000004367"/>
    </source>
</evidence>
<dbReference type="STRING" id="1089455.MOPEL_135_02000"/>
<dbReference type="RefSeq" id="WP_009760619.1">
    <property type="nucleotide sequence ID" value="NZ_BAFE01000094.1"/>
</dbReference>
<sequence length="63" mass="6916">MTGAFDDVDPDDVERRAELLPEELHSGSADPEQQAEAILAESEERTEDQSVGIREDNVASESE</sequence>
<protein>
    <submittedName>
        <fullName evidence="2">Uncharacterized protein</fullName>
    </submittedName>
</protein>
<feature type="compositionally biased region" description="Basic and acidic residues" evidence="1">
    <location>
        <begin position="13"/>
        <end position="25"/>
    </location>
</feature>
<gene>
    <name evidence="2" type="ORF">MOPEL_135_02000</name>
</gene>
<organism evidence="2 3">
    <name type="scientific">Mobilicoccus pelagius NBRC 104925</name>
    <dbReference type="NCBI Taxonomy" id="1089455"/>
    <lineage>
        <taxon>Bacteria</taxon>
        <taxon>Bacillati</taxon>
        <taxon>Actinomycetota</taxon>
        <taxon>Actinomycetes</taxon>
        <taxon>Micrococcales</taxon>
        <taxon>Dermatophilaceae</taxon>
        <taxon>Mobilicoccus</taxon>
    </lineage>
</organism>